<dbReference type="PANTHER" id="PTHR30086:SF20">
    <property type="entry name" value="ARGININE EXPORTER PROTEIN ARGO-RELATED"/>
    <property type="match status" value="1"/>
</dbReference>
<gene>
    <name evidence="7" type="ORF">ACFSM5_04875</name>
</gene>
<reference evidence="8" key="1">
    <citation type="journal article" date="2019" name="Int. J. Syst. Evol. Microbiol.">
        <title>The Global Catalogue of Microorganisms (GCM) 10K type strain sequencing project: providing services to taxonomists for standard genome sequencing and annotation.</title>
        <authorList>
            <consortium name="The Broad Institute Genomics Platform"/>
            <consortium name="The Broad Institute Genome Sequencing Center for Infectious Disease"/>
            <person name="Wu L."/>
            <person name="Ma J."/>
        </authorList>
    </citation>
    <scope>NUCLEOTIDE SEQUENCE [LARGE SCALE GENOMIC DNA]</scope>
    <source>
        <strain evidence="8">CGMCC 1.19062</strain>
    </source>
</reference>
<evidence type="ECO:0000256" key="1">
    <source>
        <dbReference type="ARBA" id="ARBA00004651"/>
    </source>
</evidence>
<feature type="transmembrane region" description="Helical" evidence="6">
    <location>
        <begin position="70"/>
        <end position="87"/>
    </location>
</feature>
<proteinExistence type="predicted"/>
<evidence type="ECO:0000313" key="7">
    <source>
        <dbReference type="EMBL" id="MFD2262211.1"/>
    </source>
</evidence>
<keyword evidence="4 6" id="KW-1133">Transmembrane helix</keyword>
<keyword evidence="3 6" id="KW-0812">Transmembrane</keyword>
<comment type="caution">
    <text evidence="7">The sequence shown here is derived from an EMBL/GenBank/DDBJ whole genome shotgun (WGS) entry which is preliminary data.</text>
</comment>
<sequence>MSFIAVAAEGFALGAGLIVAIGAQNAYVLRQGLLRQHVFPLAAFCALSDAILILAGCFGLGSLVQASPNALIVIAFAGAAFLGWYGLKAAMRAWKPGALLPTEGAAPTLAKALATVAAVTLLNPHVYLDTVVLVGSLSGRHPLPDRYWFAGGAATASFVWFFGLGYGARLLAPLFKKQSAWRVLDSIIAIVMWLIASQLLIDGIRRLG</sequence>
<protein>
    <submittedName>
        <fullName evidence="7">LysE/ArgO family amino acid transporter</fullName>
    </submittedName>
</protein>
<dbReference type="PANTHER" id="PTHR30086">
    <property type="entry name" value="ARGININE EXPORTER PROTEIN ARGO"/>
    <property type="match status" value="1"/>
</dbReference>
<dbReference type="EMBL" id="JBHUIP010000003">
    <property type="protein sequence ID" value="MFD2262211.1"/>
    <property type="molecule type" value="Genomic_DNA"/>
</dbReference>
<evidence type="ECO:0000256" key="6">
    <source>
        <dbReference type="SAM" id="Phobius"/>
    </source>
</evidence>
<accession>A0ABW5DNX8</accession>
<dbReference type="Pfam" id="PF01810">
    <property type="entry name" value="LysE"/>
    <property type="match status" value="1"/>
</dbReference>
<organism evidence="7 8">
    <name type="scientific">Lacibacterium aquatile</name>
    <dbReference type="NCBI Taxonomy" id="1168082"/>
    <lineage>
        <taxon>Bacteria</taxon>
        <taxon>Pseudomonadati</taxon>
        <taxon>Pseudomonadota</taxon>
        <taxon>Alphaproteobacteria</taxon>
        <taxon>Rhodospirillales</taxon>
        <taxon>Rhodospirillaceae</taxon>
    </lineage>
</organism>
<feature type="transmembrane region" description="Helical" evidence="6">
    <location>
        <begin position="6"/>
        <end position="29"/>
    </location>
</feature>
<evidence type="ECO:0000256" key="2">
    <source>
        <dbReference type="ARBA" id="ARBA00022475"/>
    </source>
</evidence>
<keyword evidence="2" id="KW-1003">Cell membrane</keyword>
<feature type="transmembrane region" description="Helical" evidence="6">
    <location>
        <begin position="180"/>
        <end position="201"/>
    </location>
</feature>
<comment type="subcellular location">
    <subcellularLocation>
        <location evidence="1">Cell membrane</location>
        <topology evidence="1">Multi-pass membrane protein</topology>
    </subcellularLocation>
</comment>
<keyword evidence="8" id="KW-1185">Reference proteome</keyword>
<feature type="transmembrane region" description="Helical" evidence="6">
    <location>
        <begin position="147"/>
        <end position="168"/>
    </location>
</feature>
<dbReference type="InterPro" id="IPR001123">
    <property type="entry name" value="LeuE-type"/>
</dbReference>
<evidence type="ECO:0000256" key="4">
    <source>
        <dbReference type="ARBA" id="ARBA00022989"/>
    </source>
</evidence>
<feature type="transmembrane region" description="Helical" evidence="6">
    <location>
        <begin position="41"/>
        <end position="64"/>
    </location>
</feature>
<dbReference type="RefSeq" id="WP_379875128.1">
    <property type="nucleotide sequence ID" value="NZ_JBHUIP010000003.1"/>
</dbReference>
<dbReference type="Proteomes" id="UP001597295">
    <property type="component" value="Unassembled WGS sequence"/>
</dbReference>
<name>A0ABW5DNX8_9PROT</name>
<keyword evidence="5 6" id="KW-0472">Membrane</keyword>
<evidence type="ECO:0000256" key="3">
    <source>
        <dbReference type="ARBA" id="ARBA00022692"/>
    </source>
</evidence>
<evidence type="ECO:0000313" key="8">
    <source>
        <dbReference type="Proteomes" id="UP001597295"/>
    </source>
</evidence>
<evidence type="ECO:0000256" key="5">
    <source>
        <dbReference type="ARBA" id="ARBA00023136"/>
    </source>
</evidence>